<proteinExistence type="predicted"/>
<protein>
    <submittedName>
        <fullName evidence="1">Uncharacterized protein</fullName>
    </submittedName>
</protein>
<reference evidence="1 2" key="1">
    <citation type="submission" date="2019-11" db="EMBL/GenBank/DDBJ databases">
        <title>Comparative genomics of hydrocarbon-degrading Desulfosarcina strains.</title>
        <authorList>
            <person name="Watanabe M."/>
            <person name="Kojima H."/>
            <person name="Fukui M."/>
        </authorList>
    </citation>
    <scope>NUCLEOTIDE SEQUENCE [LARGE SCALE GENOMIC DNA]</scope>
    <source>
        <strain evidence="1 2">PL12</strain>
    </source>
</reference>
<dbReference type="AlphaFoldDB" id="A0A5K7YKL7"/>
<evidence type="ECO:0000313" key="1">
    <source>
        <dbReference type="EMBL" id="BBO69368.1"/>
    </source>
</evidence>
<dbReference type="RefSeq" id="WP_167527532.1">
    <property type="nucleotide sequence ID" value="NZ_AP021874.1"/>
</dbReference>
<keyword evidence="2" id="KW-1185">Reference proteome</keyword>
<sequence length="54" mass="5701">MHEQQQALGFLTTTRSAVTTCHADTIAGAMTKADIVNNKKNERTLLGALTGLTG</sequence>
<accession>A0A5K7YKL7</accession>
<gene>
    <name evidence="1" type="ORF">DSCA_32980</name>
</gene>
<dbReference type="Proteomes" id="UP000427906">
    <property type="component" value="Chromosome"/>
</dbReference>
<dbReference type="EMBL" id="AP021874">
    <property type="protein sequence ID" value="BBO69368.1"/>
    <property type="molecule type" value="Genomic_DNA"/>
</dbReference>
<name>A0A5K7YKL7_9BACT</name>
<evidence type="ECO:0000313" key="2">
    <source>
        <dbReference type="Proteomes" id="UP000427906"/>
    </source>
</evidence>
<dbReference type="KEGG" id="dalk:DSCA_32980"/>
<organism evidence="1 2">
    <name type="scientific">Desulfosarcina alkanivorans</name>
    <dbReference type="NCBI Taxonomy" id="571177"/>
    <lineage>
        <taxon>Bacteria</taxon>
        <taxon>Pseudomonadati</taxon>
        <taxon>Thermodesulfobacteriota</taxon>
        <taxon>Desulfobacteria</taxon>
        <taxon>Desulfobacterales</taxon>
        <taxon>Desulfosarcinaceae</taxon>
        <taxon>Desulfosarcina</taxon>
    </lineage>
</organism>